<dbReference type="Gene3D" id="2.40.170.20">
    <property type="entry name" value="TonB-dependent receptor, beta-barrel domain"/>
    <property type="match status" value="1"/>
</dbReference>
<keyword evidence="6" id="KW-0408">Iron</keyword>
<protein>
    <submittedName>
        <fullName evidence="16">Iron complex outermembrane recepter protein</fullName>
    </submittedName>
</protein>
<evidence type="ECO:0000256" key="6">
    <source>
        <dbReference type="ARBA" id="ARBA00023004"/>
    </source>
</evidence>
<evidence type="ECO:0000256" key="1">
    <source>
        <dbReference type="ARBA" id="ARBA00004571"/>
    </source>
</evidence>
<evidence type="ECO:0000256" key="5">
    <source>
        <dbReference type="ARBA" id="ARBA00022692"/>
    </source>
</evidence>
<keyword evidence="7" id="KW-0406">Ion transport</keyword>
<evidence type="ECO:0000256" key="8">
    <source>
        <dbReference type="ARBA" id="ARBA00023077"/>
    </source>
</evidence>
<keyword evidence="4" id="KW-0410">Iron transport</keyword>
<reference evidence="17" key="1">
    <citation type="submission" date="2016-10" db="EMBL/GenBank/DDBJ databases">
        <authorList>
            <person name="Varghese N."/>
            <person name="Submissions S."/>
        </authorList>
    </citation>
    <scope>NUCLEOTIDE SEQUENCE [LARGE SCALE GENOMIC DNA]</scope>
    <source>
        <strain evidence="17">MO64</strain>
    </source>
</reference>
<feature type="domain" description="TonB-dependent receptor plug" evidence="15">
    <location>
        <begin position="70"/>
        <end position="176"/>
    </location>
</feature>
<keyword evidence="8 12" id="KW-0798">TonB box</keyword>
<evidence type="ECO:0000256" key="7">
    <source>
        <dbReference type="ARBA" id="ARBA00023065"/>
    </source>
</evidence>
<evidence type="ECO:0000256" key="9">
    <source>
        <dbReference type="ARBA" id="ARBA00023136"/>
    </source>
</evidence>
<keyword evidence="9 11" id="KW-0472">Membrane</keyword>
<dbReference type="GO" id="GO:0009279">
    <property type="term" value="C:cell outer membrane"/>
    <property type="evidence" value="ECO:0007669"/>
    <property type="project" value="UniProtKB-SubCell"/>
</dbReference>
<name>A0A1I4AUL1_9GAMM</name>
<evidence type="ECO:0000313" key="16">
    <source>
        <dbReference type="EMBL" id="SFK59647.1"/>
    </source>
</evidence>
<feature type="domain" description="TonB-dependent receptor-like beta-barrel" evidence="14">
    <location>
        <begin position="328"/>
        <end position="790"/>
    </location>
</feature>
<dbReference type="Proteomes" id="UP000198725">
    <property type="component" value="Unassembled WGS sequence"/>
</dbReference>
<dbReference type="PANTHER" id="PTHR32552:SF81">
    <property type="entry name" value="TONB-DEPENDENT OUTER MEMBRANE RECEPTOR"/>
    <property type="match status" value="1"/>
</dbReference>
<keyword evidence="5 11" id="KW-0812">Transmembrane</keyword>
<keyword evidence="13" id="KW-0732">Signal</keyword>
<dbReference type="GO" id="GO:0006826">
    <property type="term" value="P:iron ion transport"/>
    <property type="evidence" value="ECO:0007669"/>
    <property type="project" value="UniProtKB-KW"/>
</dbReference>
<gene>
    <name evidence="16" type="ORF">SAMN05192579_104125</name>
</gene>
<dbReference type="Pfam" id="PF00593">
    <property type="entry name" value="TonB_dep_Rec_b-barrel"/>
    <property type="match status" value="1"/>
</dbReference>
<evidence type="ECO:0000256" key="4">
    <source>
        <dbReference type="ARBA" id="ARBA00022496"/>
    </source>
</evidence>
<evidence type="ECO:0000256" key="13">
    <source>
        <dbReference type="SAM" id="SignalP"/>
    </source>
</evidence>
<dbReference type="AlphaFoldDB" id="A0A1I4AUL1"/>
<keyword evidence="3 11" id="KW-1134">Transmembrane beta strand</keyword>
<proteinExistence type="inferred from homology"/>
<dbReference type="InterPro" id="IPR036942">
    <property type="entry name" value="Beta-barrel_TonB_sf"/>
</dbReference>
<dbReference type="PROSITE" id="PS52016">
    <property type="entry name" value="TONB_DEPENDENT_REC_3"/>
    <property type="match status" value="1"/>
</dbReference>
<evidence type="ECO:0000256" key="2">
    <source>
        <dbReference type="ARBA" id="ARBA00022448"/>
    </source>
</evidence>
<accession>A0A1I4AUL1</accession>
<comment type="similarity">
    <text evidence="11 12">Belongs to the TonB-dependent receptor family.</text>
</comment>
<dbReference type="InterPro" id="IPR039426">
    <property type="entry name" value="TonB-dep_rcpt-like"/>
</dbReference>
<dbReference type="EMBL" id="FOSR01000004">
    <property type="protein sequence ID" value="SFK59647.1"/>
    <property type="molecule type" value="Genomic_DNA"/>
</dbReference>
<dbReference type="InterPro" id="IPR000531">
    <property type="entry name" value="Beta-barrel_TonB"/>
</dbReference>
<evidence type="ECO:0000256" key="11">
    <source>
        <dbReference type="PROSITE-ProRule" id="PRU01360"/>
    </source>
</evidence>
<organism evidence="16 17">
    <name type="scientific">Rhodanobacter glycinis</name>
    <dbReference type="NCBI Taxonomy" id="582702"/>
    <lineage>
        <taxon>Bacteria</taxon>
        <taxon>Pseudomonadati</taxon>
        <taxon>Pseudomonadota</taxon>
        <taxon>Gammaproteobacteria</taxon>
        <taxon>Lysobacterales</taxon>
        <taxon>Rhodanobacteraceae</taxon>
        <taxon>Rhodanobacter</taxon>
    </lineage>
</organism>
<dbReference type="SUPFAM" id="SSF56935">
    <property type="entry name" value="Porins"/>
    <property type="match status" value="1"/>
</dbReference>
<evidence type="ECO:0000256" key="3">
    <source>
        <dbReference type="ARBA" id="ARBA00022452"/>
    </source>
</evidence>
<keyword evidence="2 11" id="KW-0813">Transport</keyword>
<dbReference type="RefSeq" id="WP_092702541.1">
    <property type="nucleotide sequence ID" value="NZ_FOSR01000004.1"/>
</dbReference>
<feature type="chain" id="PRO_5011658897" evidence="13">
    <location>
        <begin position="33"/>
        <end position="827"/>
    </location>
</feature>
<keyword evidence="17" id="KW-1185">Reference proteome</keyword>
<comment type="subcellular location">
    <subcellularLocation>
        <location evidence="1 11">Cell outer membrane</location>
        <topology evidence="1 11">Multi-pass membrane protein</topology>
    </subcellularLocation>
</comment>
<feature type="signal peptide" evidence="13">
    <location>
        <begin position="1"/>
        <end position="32"/>
    </location>
</feature>
<evidence type="ECO:0000259" key="14">
    <source>
        <dbReference type="Pfam" id="PF00593"/>
    </source>
</evidence>
<dbReference type="Pfam" id="PF07715">
    <property type="entry name" value="Plug"/>
    <property type="match status" value="1"/>
</dbReference>
<sequence length="827" mass="90486">MMMRQRPLSASLRHLLSGGAALLLCAPLPALADQAATTTPPKQASKPDTHEIKQLGAITVTAQSRAQEMQDVPIALQIVTAKQVDTLAATDISKMDIFVPGLVVSAGQPTQPSYALRGIGGSGFGIGTEPAVGVYVDGVYAARSGGALLAFNDIKRIEVLKGPQGTLFGRNSAAGAISIITNEPGDTFEAKGTFRYGAYGERYGDVLLNVPLNQDMALRFSVLDNQSDGWARDSANGKHYGGNHDWGTRAQYRWNITPNTRVLLAWDHEQLKQAPQAAYSVVPLSSYVPRPSPLTGTVPPFPADPKTWMNPLHAPLYGDAVGAAETRRFNGVTLTVDHSFGWGSFTSTTAWRNFDTYNLGDYDGTNQRDTYLDTANIEHNNSWYQEFKLTGNTDLIDWVAGTSFYHEQARQISRVDTYTDSLDTLGLNSGSLGPTDTFAFYNSLLPLVGYGQYTLLGDPWREEVRNDENINSYAVYGDVIWHLTDRLNLTTGARYTLDQKQFSWFNPPRYAPQLDTTLTGLAPLLQLVGIDPSVFQQNQVFNTATGAPVNVLAQARNNWRDFSPRVVLDYHFTPNIMAYGSVTRGYKAGGYNMLEFNSHYSPEHVVNYEGGIKTVFPEQNLLLNVTAYYYTYKNLQALVLKPATAGTNGIPEYVTSTSDQHARGLEVELQWAPTDGLRLGLNGAFINSTYTRYIAPDGNNLAGQPTGTPIFSGAASLSYTLPHVFNGSLVYDASYGYRGKSRCNSDSQLQGNCQVSPNFTVGSARQSVDMRLDWNAPGSRWGVGVFVTNLLNKRYVTGVDNTAAPFGLAVAHITPPRMWGVELRAKL</sequence>
<evidence type="ECO:0000259" key="15">
    <source>
        <dbReference type="Pfam" id="PF07715"/>
    </source>
</evidence>
<dbReference type="PANTHER" id="PTHR32552">
    <property type="entry name" value="FERRICHROME IRON RECEPTOR-RELATED"/>
    <property type="match status" value="1"/>
</dbReference>
<keyword evidence="10 11" id="KW-0998">Cell outer membrane</keyword>
<evidence type="ECO:0000313" key="17">
    <source>
        <dbReference type="Proteomes" id="UP000198725"/>
    </source>
</evidence>
<dbReference type="InterPro" id="IPR012910">
    <property type="entry name" value="Plug_dom"/>
</dbReference>
<evidence type="ECO:0000256" key="12">
    <source>
        <dbReference type="RuleBase" id="RU003357"/>
    </source>
</evidence>
<evidence type="ECO:0000256" key="10">
    <source>
        <dbReference type="ARBA" id="ARBA00023237"/>
    </source>
</evidence>